<feature type="compositionally biased region" description="Low complexity" evidence="1">
    <location>
        <begin position="175"/>
        <end position="187"/>
    </location>
</feature>
<gene>
    <name evidence="3" type="ORF">HK100_009368</name>
</gene>
<dbReference type="Proteomes" id="UP001211907">
    <property type="component" value="Unassembled WGS sequence"/>
</dbReference>
<accession>A0AAD5SNL4</accession>
<evidence type="ECO:0000256" key="1">
    <source>
        <dbReference type="SAM" id="MobiDB-lite"/>
    </source>
</evidence>
<reference evidence="3" key="1">
    <citation type="submission" date="2020-05" db="EMBL/GenBank/DDBJ databases">
        <title>Phylogenomic resolution of chytrid fungi.</title>
        <authorList>
            <person name="Stajich J.E."/>
            <person name="Amses K."/>
            <person name="Simmons R."/>
            <person name="Seto K."/>
            <person name="Myers J."/>
            <person name="Bonds A."/>
            <person name="Quandt C.A."/>
            <person name="Barry K."/>
            <person name="Liu P."/>
            <person name="Grigoriev I."/>
            <person name="Longcore J.E."/>
            <person name="James T.Y."/>
        </authorList>
    </citation>
    <scope>NUCLEOTIDE SEQUENCE</scope>
    <source>
        <strain evidence="3">JEL0513</strain>
    </source>
</reference>
<dbReference type="EMBL" id="JADGJH010004798">
    <property type="protein sequence ID" value="KAJ3083946.1"/>
    <property type="molecule type" value="Genomic_DNA"/>
</dbReference>
<organism evidence="3 4">
    <name type="scientific">Physocladia obscura</name>
    <dbReference type="NCBI Taxonomy" id="109957"/>
    <lineage>
        <taxon>Eukaryota</taxon>
        <taxon>Fungi</taxon>
        <taxon>Fungi incertae sedis</taxon>
        <taxon>Chytridiomycota</taxon>
        <taxon>Chytridiomycota incertae sedis</taxon>
        <taxon>Chytridiomycetes</taxon>
        <taxon>Chytridiales</taxon>
        <taxon>Chytriomycetaceae</taxon>
        <taxon>Physocladia</taxon>
    </lineage>
</organism>
<comment type="caution">
    <text evidence="3">The sequence shown here is derived from an EMBL/GenBank/DDBJ whole genome shotgun (WGS) entry which is preliminary data.</text>
</comment>
<feature type="region of interest" description="Disordered" evidence="1">
    <location>
        <begin position="126"/>
        <end position="187"/>
    </location>
</feature>
<protein>
    <submittedName>
        <fullName evidence="3">Uncharacterized protein</fullName>
    </submittedName>
</protein>
<feature type="compositionally biased region" description="Polar residues" evidence="1">
    <location>
        <begin position="155"/>
        <end position="170"/>
    </location>
</feature>
<evidence type="ECO:0000313" key="3">
    <source>
        <dbReference type="EMBL" id="KAJ3083946.1"/>
    </source>
</evidence>
<evidence type="ECO:0000256" key="2">
    <source>
        <dbReference type="SAM" id="SignalP"/>
    </source>
</evidence>
<feature type="chain" id="PRO_5042291541" evidence="2">
    <location>
        <begin position="29"/>
        <end position="187"/>
    </location>
</feature>
<feature type="signal peptide" evidence="2">
    <location>
        <begin position="1"/>
        <end position="28"/>
    </location>
</feature>
<keyword evidence="2" id="KW-0732">Signal</keyword>
<keyword evidence="4" id="KW-1185">Reference proteome</keyword>
<proteinExistence type="predicted"/>
<name>A0AAD5SNL4_9FUNG</name>
<evidence type="ECO:0000313" key="4">
    <source>
        <dbReference type="Proteomes" id="UP001211907"/>
    </source>
</evidence>
<dbReference type="AlphaFoldDB" id="A0AAD5SNL4"/>
<sequence>MQQVKNASTMKGKFILGVVLMELGTVQAQWRPQPETSFTWRKDKTKFTAAMLGSAHDGWPKWWLDIRQQPVRDVIASRLQSVVGGHGCGLDGHSDTARLRLPVQLRQPQLKLQLKLQQLLPELQSQLPQSTGLPPPPQTTQDSETVGLSPVELTISASRNNDQGISTTGTEDAFETYTASTTEFTTG</sequence>